<dbReference type="PANTHER" id="PTHR43264:SF1">
    <property type="entry name" value="INOSINE_URIDINE-PREFERRING NUCLEOSIDE HYDROLASE DOMAIN-CONTAINING PROTEIN"/>
    <property type="match status" value="1"/>
</dbReference>
<dbReference type="EMBL" id="CP089982">
    <property type="protein sequence ID" value="WXB00175.1"/>
    <property type="molecule type" value="Genomic_DNA"/>
</dbReference>
<dbReference type="PANTHER" id="PTHR43264">
    <property type="match status" value="1"/>
</dbReference>
<organism evidence="2 3">
    <name type="scientific">Pendulispora brunnea</name>
    <dbReference type="NCBI Taxonomy" id="2905690"/>
    <lineage>
        <taxon>Bacteria</taxon>
        <taxon>Pseudomonadati</taxon>
        <taxon>Myxococcota</taxon>
        <taxon>Myxococcia</taxon>
        <taxon>Myxococcales</taxon>
        <taxon>Sorangiineae</taxon>
        <taxon>Pendulisporaceae</taxon>
        <taxon>Pendulispora</taxon>
    </lineage>
</organism>
<evidence type="ECO:0000313" key="3">
    <source>
        <dbReference type="Proteomes" id="UP001379533"/>
    </source>
</evidence>
<keyword evidence="3" id="KW-1185">Reference proteome</keyword>
<dbReference type="RefSeq" id="WP_394850817.1">
    <property type="nucleotide sequence ID" value="NZ_CP089982.1"/>
</dbReference>
<dbReference type="InterPro" id="IPR036452">
    <property type="entry name" value="Ribo_hydro-like"/>
</dbReference>
<protein>
    <submittedName>
        <fullName evidence="2">Nucleoside hydrolase</fullName>
    </submittedName>
</protein>
<dbReference type="InterPro" id="IPR001910">
    <property type="entry name" value="Inosine/uridine_hydrolase_dom"/>
</dbReference>
<reference evidence="2 3" key="1">
    <citation type="submission" date="2021-12" db="EMBL/GenBank/DDBJ databases">
        <title>Discovery of the Pendulisporaceae a myxobacterial family with distinct sporulation behavior and unique specialized metabolism.</title>
        <authorList>
            <person name="Garcia R."/>
            <person name="Popoff A."/>
            <person name="Bader C.D."/>
            <person name="Loehr J."/>
            <person name="Walesch S."/>
            <person name="Walt C."/>
            <person name="Boldt J."/>
            <person name="Bunk B."/>
            <person name="Haeckl F.J.F.P.J."/>
            <person name="Gunesch A.P."/>
            <person name="Birkelbach J."/>
            <person name="Nuebel U."/>
            <person name="Pietschmann T."/>
            <person name="Bach T."/>
            <person name="Mueller R."/>
        </authorList>
    </citation>
    <scope>NUCLEOTIDE SEQUENCE [LARGE SCALE GENOMIC DNA]</scope>
    <source>
        <strain evidence="2 3">MSr12523</strain>
    </source>
</reference>
<proteinExistence type="predicted"/>
<feature type="domain" description="Inosine/uridine-preferring nucleoside hydrolase" evidence="1">
    <location>
        <begin position="14"/>
        <end position="211"/>
    </location>
</feature>
<accession>A0ABZ2KQ16</accession>
<evidence type="ECO:0000313" key="2">
    <source>
        <dbReference type="EMBL" id="WXB00175.1"/>
    </source>
</evidence>
<evidence type="ECO:0000259" key="1">
    <source>
        <dbReference type="Pfam" id="PF01156"/>
    </source>
</evidence>
<dbReference type="Gene3D" id="3.90.245.10">
    <property type="entry name" value="Ribonucleoside hydrolase-like"/>
    <property type="match status" value="1"/>
</dbReference>
<dbReference type="Proteomes" id="UP001379533">
    <property type="component" value="Chromosome"/>
</dbReference>
<name>A0ABZ2KQ16_9BACT</name>
<gene>
    <name evidence="2" type="ORF">LZC95_25590</name>
</gene>
<dbReference type="GO" id="GO:0016787">
    <property type="term" value="F:hydrolase activity"/>
    <property type="evidence" value="ECO:0007669"/>
    <property type="project" value="UniProtKB-KW"/>
</dbReference>
<dbReference type="Pfam" id="PF01156">
    <property type="entry name" value="IU_nuc_hydro"/>
    <property type="match status" value="1"/>
</dbReference>
<dbReference type="SUPFAM" id="SSF53590">
    <property type="entry name" value="Nucleoside hydrolase"/>
    <property type="match status" value="1"/>
</dbReference>
<keyword evidence="2" id="KW-0378">Hydrolase</keyword>
<sequence length="318" mass="34098">MSPSAETNGALPLLVDTDICADVDDIGALAMVNSMHSRGEVRLLGVMVDTRGNAGAAAVDVVNTYYGHPDIPIGALQPTDASKCDLSHDYVGHLVERFPHDLTGGSAAPNAIHLYRKLLAAEKDHSVVIVSVGAATNLAALLDSRPDAASALSGAELVSRKVARLVLMGGKYPYSDTGPEFNFKLDPAGTRHAVDHWPTPITFSGLESFVKLGKRVSTEAPLDSPVRMAFEIGYGPGVNHDAWDMLPILYAARRGRYFTEKNCGFNRISDDGSNRCTVDVPSDAKESDSIASRQRYLRFSDPEGRATATIEDMLVTGR</sequence>